<dbReference type="EC" id="5.1.99.6" evidence="1"/>
<dbReference type="RefSeq" id="WP_301143146.1">
    <property type="nucleotide sequence ID" value="NZ_JAUHQA010000001.1"/>
</dbReference>
<dbReference type="PROSITE" id="PS51385">
    <property type="entry name" value="YJEF_N"/>
    <property type="match status" value="1"/>
</dbReference>
<keyword evidence="1" id="KW-0479">Metal-binding</keyword>
<comment type="similarity">
    <text evidence="1">Belongs to the NnrE/AIBP family.</text>
</comment>
<evidence type="ECO:0000256" key="1">
    <source>
        <dbReference type="HAMAP-Rule" id="MF_01966"/>
    </source>
</evidence>
<feature type="binding site" evidence="1">
    <location>
        <position position="140"/>
    </location>
    <ligand>
        <name>K(+)</name>
        <dbReference type="ChEBI" id="CHEBI:29103"/>
    </ligand>
</feature>
<dbReference type="InterPro" id="IPR004443">
    <property type="entry name" value="YjeF_N_dom"/>
</dbReference>
<dbReference type="NCBIfam" id="TIGR00197">
    <property type="entry name" value="yjeF_nterm"/>
    <property type="match status" value="1"/>
</dbReference>
<keyword evidence="1" id="KW-0521">NADP</keyword>
<dbReference type="GO" id="GO:0052856">
    <property type="term" value="F:NAD(P)HX epimerase activity"/>
    <property type="evidence" value="ECO:0007669"/>
    <property type="project" value="UniProtKB-EC"/>
</dbReference>
<comment type="caution">
    <text evidence="1">Lacks conserved residue(s) required for the propagation of feature annotation.</text>
</comment>
<keyword evidence="1 3" id="KW-0413">Isomerase</keyword>
<dbReference type="Pfam" id="PF03853">
    <property type="entry name" value="YjeF_N"/>
    <property type="match status" value="1"/>
</dbReference>
<keyword evidence="1" id="KW-0630">Potassium</keyword>
<keyword evidence="1" id="KW-0520">NAD</keyword>
<feature type="domain" description="YjeF N-terminal" evidence="2">
    <location>
        <begin position="19"/>
        <end position="226"/>
    </location>
</feature>
<dbReference type="Gene3D" id="3.40.50.10260">
    <property type="entry name" value="YjeF N-terminal domain"/>
    <property type="match status" value="1"/>
</dbReference>
<organism evidence="3 4">
    <name type="scientific">Demequina muriae</name>
    <dbReference type="NCBI Taxonomy" id="3051664"/>
    <lineage>
        <taxon>Bacteria</taxon>
        <taxon>Bacillati</taxon>
        <taxon>Actinomycetota</taxon>
        <taxon>Actinomycetes</taxon>
        <taxon>Micrococcales</taxon>
        <taxon>Demequinaceae</taxon>
        <taxon>Demequina</taxon>
    </lineage>
</organism>
<evidence type="ECO:0000313" key="3">
    <source>
        <dbReference type="EMBL" id="MDN4481481.1"/>
    </source>
</evidence>
<sequence>MAGPNTPSTAILTMTAQQVRDAEREAMRTVSEPVLMARAADAIAAECEALLLERHGRTQGCRVVVLAGSGNNGGDALLAGARLHYRGAATTAVLVGPTAHAMGRGECEAAGALIIDAQPDAPLNRAAARQAVEDADLVIDGIVGVGAKPGLREPADALVAAIPSRAIVVAVDIPSGLEVDSGVSTASHVRAHVTVTFTAPKPCLIEEPAAASAGRVVVVQVGVLRR</sequence>
<dbReference type="InterPro" id="IPR036652">
    <property type="entry name" value="YjeF_N_dom_sf"/>
</dbReference>
<name>A0ABT8GJ74_9MICO</name>
<feature type="binding site" evidence="1">
    <location>
        <position position="175"/>
    </location>
    <ligand>
        <name>K(+)</name>
        <dbReference type="ChEBI" id="CHEBI:29103"/>
    </ligand>
</feature>
<evidence type="ECO:0000313" key="4">
    <source>
        <dbReference type="Proteomes" id="UP001172708"/>
    </source>
</evidence>
<dbReference type="Proteomes" id="UP001172708">
    <property type="component" value="Unassembled WGS sequence"/>
</dbReference>
<evidence type="ECO:0000259" key="2">
    <source>
        <dbReference type="PROSITE" id="PS51385"/>
    </source>
</evidence>
<comment type="caution">
    <text evidence="3">The sequence shown here is derived from an EMBL/GenBank/DDBJ whole genome shotgun (WGS) entry which is preliminary data.</text>
</comment>
<protein>
    <recommendedName>
        <fullName evidence="1">NAD(P)H-hydrate epimerase</fullName>
        <ecNumber evidence="1">5.1.99.6</ecNumber>
    </recommendedName>
    <alternativeName>
        <fullName evidence="1">NAD(P)HX epimerase</fullName>
    </alternativeName>
</protein>
<comment type="catalytic activity">
    <reaction evidence="1">
        <text>(6R)-NADHX = (6S)-NADHX</text>
        <dbReference type="Rhea" id="RHEA:32215"/>
        <dbReference type="ChEBI" id="CHEBI:64074"/>
        <dbReference type="ChEBI" id="CHEBI:64075"/>
        <dbReference type="EC" id="5.1.99.6"/>
    </reaction>
</comment>
<dbReference type="EMBL" id="JAUHQA010000001">
    <property type="protein sequence ID" value="MDN4481481.1"/>
    <property type="molecule type" value="Genomic_DNA"/>
</dbReference>
<feature type="binding site" evidence="1">
    <location>
        <begin position="71"/>
        <end position="75"/>
    </location>
    <ligand>
        <name>(6S)-NADPHX</name>
        <dbReference type="ChEBI" id="CHEBI:64076"/>
    </ligand>
</feature>
<gene>
    <name evidence="1" type="primary">nnrE</name>
    <name evidence="3" type="ORF">QQX02_11155</name>
</gene>
<comment type="cofactor">
    <cofactor evidence="1">
        <name>K(+)</name>
        <dbReference type="ChEBI" id="CHEBI:29103"/>
    </cofactor>
    <text evidence="1">Binds 1 potassium ion per subunit.</text>
</comment>
<comment type="catalytic activity">
    <reaction evidence="1">
        <text>(6R)-NADPHX = (6S)-NADPHX</text>
        <dbReference type="Rhea" id="RHEA:32227"/>
        <dbReference type="ChEBI" id="CHEBI:64076"/>
        <dbReference type="ChEBI" id="CHEBI:64077"/>
        <dbReference type="EC" id="5.1.99.6"/>
    </reaction>
</comment>
<dbReference type="SUPFAM" id="SSF64153">
    <property type="entry name" value="YjeF N-terminal domain-like"/>
    <property type="match status" value="1"/>
</dbReference>
<feature type="binding site" evidence="1">
    <location>
        <position position="72"/>
    </location>
    <ligand>
        <name>K(+)</name>
        <dbReference type="ChEBI" id="CHEBI:29103"/>
    </ligand>
</feature>
<reference evidence="3" key="1">
    <citation type="submission" date="2023-06" db="EMBL/GenBank/DDBJ databases">
        <title>Egi l300058.</title>
        <authorList>
            <person name="Gao L."/>
            <person name="Fang B.-Z."/>
            <person name="Li W.-J."/>
        </authorList>
    </citation>
    <scope>NUCLEOTIDE SEQUENCE</scope>
    <source>
        <strain evidence="3">EGI L300058</strain>
    </source>
</reference>
<dbReference type="HAMAP" id="MF_01966">
    <property type="entry name" value="NADHX_epimerase"/>
    <property type="match status" value="1"/>
</dbReference>
<keyword evidence="4" id="KW-1185">Reference proteome</keyword>
<proteinExistence type="inferred from homology"/>
<feature type="binding site" evidence="1">
    <location>
        <begin position="144"/>
        <end position="150"/>
    </location>
    <ligand>
        <name>(6S)-NADPHX</name>
        <dbReference type="ChEBI" id="CHEBI:64076"/>
    </ligand>
</feature>
<accession>A0ABT8GJ74</accession>
<comment type="function">
    <text evidence="1">Catalyzes the epimerization of the S- and R-forms of NAD(P)HX, a damaged form of NAD(P)H that is a result of enzymatic or heat-dependent hydration. This is a prerequisite for the S-specific NAD(P)H-hydrate dehydratase to allow the repair of both epimers of NAD(P)HX.</text>
</comment>
<keyword evidence="1" id="KW-0547">Nucleotide-binding</keyword>
<feature type="binding site" evidence="1">
    <location>
        <position position="172"/>
    </location>
    <ligand>
        <name>(6S)-NADPHX</name>
        <dbReference type="ChEBI" id="CHEBI:64076"/>
    </ligand>
</feature>